<organism evidence="1 2">
    <name type="scientific">Salipiger mucosus DSM 16094</name>
    <dbReference type="NCBI Taxonomy" id="1123237"/>
    <lineage>
        <taxon>Bacteria</taxon>
        <taxon>Pseudomonadati</taxon>
        <taxon>Pseudomonadota</taxon>
        <taxon>Alphaproteobacteria</taxon>
        <taxon>Rhodobacterales</taxon>
        <taxon>Roseobacteraceae</taxon>
        <taxon>Salipiger</taxon>
    </lineage>
</organism>
<dbReference type="AlphaFoldDB" id="S9QV52"/>
<keyword evidence="1" id="KW-0808">Transferase</keyword>
<comment type="caution">
    <text evidence="1">The sequence shown here is derived from an EMBL/GenBank/DDBJ whole genome shotgun (WGS) entry which is preliminary data.</text>
</comment>
<evidence type="ECO:0000313" key="2">
    <source>
        <dbReference type="Proteomes" id="UP000015347"/>
    </source>
</evidence>
<dbReference type="EC" id="2.7.7.7" evidence="1"/>
<evidence type="ECO:0000313" key="1">
    <source>
        <dbReference type="EMBL" id="EPX83488.1"/>
    </source>
</evidence>
<gene>
    <name evidence="1" type="ORF">Salmuc_02096</name>
</gene>
<reference evidence="2" key="1">
    <citation type="journal article" date="2014" name="Stand. Genomic Sci.">
        <title>Genome sequence of the exopolysaccharide-producing Salipiger mucosus type strain (DSM 16094(T)), a moderately halophilic member of the Roseobacter clade.</title>
        <authorList>
            <person name="Riedel T."/>
            <person name="Spring S."/>
            <person name="Fiebig A."/>
            <person name="Petersen J."/>
            <person name="Kyrpides N.C."/>
            <person name="Goker M."/>
            <person name="Klenk H.P."/>
        </authorList>
    </citation>
    <scope>NUCLEOTIDE SEQUENCE [LARGE SCALE GENOMIC DNA]</scope>
    <source>
        <strain evidence="2">DSM 16094</strain>
    </source>
</reference>
<dbReference type="HOGENOM" id="CLU_3316689_0_0_5"/>
<keyword evidence="2" id="KW-1185">Reference proteome</keyword>
<proteinExistence type="predicted"/>
<keyword evidence="1" id="KW-0548">Nucleotidyltransferase</keyword>
<protein>
    <submittedName>
        <fullName evidence="1">DNA polymerase III alpha subunit</fullName>
        <ecNumber evidence="1">2.7.7.7</ecNumber>
    </submittedName>
</protein>
<dbReference type="EMBL" id="APVH01000015">
    <property type="protein sequence ID" value="EPX83488.1"/>
    <property type="molecule type" value="Genomic_DNA"/>
</dbReference>
<dbReference type="GO" id="GO:0003887">
    <property type="term" value="F:DNA-directed DNA polymerase activity"/>
    <property type="evidence" value="ECO:0007669"/>
    <property type="project" value="UniProtKB-EC"/>
</dbReference>
<sequence length="39" mass="4159">MKGANFEGGKVLDGKFMITNAVESRLKSMDGIADLTEAL</sequence>
<accession>S9QV52</accession>
<name>S9QV52_9RHOB</name>
<dbReference type="Proteomes" id="UP000015347">
    <property type="component" value="Unassembled WGS sequence"/>
</dbReference>